<gene>
    <name evidence="1" type="ORF">ACRE_009200</name>
</gene>
<accession>A0A086TFW7</accession>
<keyword evidence="2" id="KW-1185">Reference proteome</keyword>
<organism evidence="1 2">
    <name type="scientific">Hapsidospora chrysogenum (strain ATCC 11550 / CBS 779.69 / DSM 880 / IAM 14645 / JCM 23072 / IMI 49137)</name>
    <name type="common">Acremonium chrysogenum</name>
    <dbReference type="NCBI Taxonomy" id="857340"/>
    <lineage>
        <taxon>Eukaryota</taxon>
        <taxon>Fungi</taxon>
        <taxon>Dikarya</taxon>
        <taxon>Ascomycota</taxon>
        <taxon>Pezizomycotina</taxon>
        <taxon>Sordariomycetes</taxon>
        <taxon>Hypocreomycetidae</taxon>
        <taxon>Hypocreales</taxon>
        <taxon>Bionectriaceae</taxon>
        <taxon>Hapsidospora</taxon>
    </lineage>
</organism>
<dbReference type="STRING" id="857340.A0A086TFW7"/>
<reference evidence="2" key="1">
    <citation type="journal article" date="2014" name="Genome Announc.">
        <title>Genome sequence and annotation of Acremonium chrysogenum, producer of the beta-lactam antibiotic cephalosporin C.</title>
        <authorList>
            <person name="Terfehr D."/>
            <person name="Dahlmann T.A."/>
            <person name="Specht T."/>
            <person name="Zadra I."/>
            <person name="Kuernsteiner H."/>
            <person name="Kueck U."/>
        </authorList>
    </citation>
    <scope>NUCLEOTIDE SEQUENCE [LARGE SCALE GENOMIC DNA]</scope>
    <source>
        <strain evidence="2">ATCC 11550 / CBS 779.69 / DSM 880 / IAM 14645 / JCM 23072 / IMI 49137</strain>
    </source>
</reference>
<dbReference type="AlphaFoldDB" id="A0A086TFW7"/>
<dbReference type="OrthoDB" id="4889313at2759"/>
<evidence type="ECO:0000313" key="1">
    <source>
        <dbReference type="EMBL" id="KFH48249.1"/>
    </source>
</evidence>
<dbReference type="Proteomes" id="UP000029964">
    <property type="component" value="Unassembled WGS sequence"/>
</dbReference>
<name>A0A086TFW7_HAPC1</name>
<proteinExistence type="predicted"/>
<dbReference type="HOGENOM" id="CLU_672831_0_0_1"/>
<protein>
    <submittedName>
        <fullName evidence="1">Uncharacterized protein</fullName>
    </submittedName>
</protein>
<sequence>MPPTAAYLEDWWLGSGYEALSKLVDHSDLGLSSHNVGFAQAAQRKLRAFDNDRCLHDRLRLDWHAALESRGVGFGVNPRKRLKVAANEIFKSSENGGINHEEALTGLGHLDAAEIHRLRLLAATRLAMESRPTGEKQSEVVDLLHRTASQRYRQFHMGFRACILIHDMFPGTEARASTSKVMALVNALFPPVVHLEDSEDFDPSPYSACLRDSIRFSLYELLMGSDPFSETKKETIRIRLLCWCDIPDYETSRQALVRYTEETKKLEQVCLEVLDSMERCSRAFSETPSADTSLNYGSDGSFSPDLTSQGHRRLTDMSYDSRDSGWSRHRLSPVPLDPHALLEGMPGREILGSRTDLGAFIGDPSEPQSSVDLSTTEFDEHPLARDLDMSSADKATLGLLIPKVLSTSSL</sequence>
<comment type="caution">
    <text evidence="1">The sequence shown here is derived from an EMBL/GenBank/DDBJ whole genome shotgun (WGS) entry which is preliminary data.</text>
</comment>
<dbReference type="EMBL" id="JPKY01000004">
    <property type="protein sequence ID" value="KFH48249.1"/>
    <property type="molecule type" value="Genomic_DNA"/>
</dbReference>
<evidence type="ECO:0000313" key="2">
    <source>
        <dbReference type="Proteomes" id="UP000029964"/>
    </source>
</evidence>